<sequence length="49" mass="5087">MSIISLRQAVVAVVLSMAIGAAASPLEDRSTCCGSQANCPSHCVRCFEC</sequence>
<protein>
    <submittedName>
        <fullName evidence="2">Uncharacterized protein</fullName>
    </submittedName>
</protein>
<proteinExistence type="predicted"/>
<feature type="signal peptide" evidence="1">
    <location>
        <begin position="1"/>
        <end position="23"/>
    </location>
</feature>
<gene>
    <name evidence="2" type="ORF">LEL_07463</name>
</gene>
<feature type="chain" id="PRO_5007896848" evidence="1">
    <location>
        <begin position="24"/>
        <end position="49"/>
    </location>
</feature>
<dbReference type="AlphaFoldDB" id="A0A168FQ08"/>
<keyword evidence="3" id="KW-1185">Reference proteome</keyword>
<evidence type="ECO:0000313" key="3">
    <source>
        <dbReference type="Proteomes" id="UP000076881"/>
    </source>
</evidence>
<evidence type="ECO:0000256" key="1">
    <source>
        <dbReference type="SAM" id="SignalP"/>
    </source>
</evidence>
<organism evidence="2 3">
    <name type="scientific">Akanthomyces lecanii RCEF 1005</name>
    <dbReference type="NCBI Taxonomy" id="1081108"/>
    <lineage>
        <taxon>Eukaryota</taxon>
        <taxon>Fungi</taxon>
        <taxon>Dikarya</taxon>
        <taxon>Ascomycota</taxon>
        <taxon>Pezizomycotina</taxon>
        <taxon>Sordariomycetes</taxon>
        <taxon>Hypocreomycetidae</taxon>
        <taxon>Hypocreales</taxon>
        <taxon>Cordycipitaceae</taxon>
        <taxon>Akanthomyces</taxon>
        <taxon>Cordyceps confragosa</taxon>
    </lineage>
</organism>
<name>A0A168FQ08_CORDF</name>
<dbReference type="Proteomes" id="UP000076881">
    <property type="component" value="Unassembled WGS sequence"/>
</dbReference>
<dbReference type="EMBL" id="AZHF01000005">
    <property type="protein sequence ID" value="OAA75475.1"/>
    <property type="molecule type" value="Genomic_DNA"/>
</dbReference>
<reference evidence="2 3" key="1">
    <citation type="journal article" date="2016" name="Genome Biol. Evol.">
        <title>Divergent and convergent evolution of fungal pathogenicity.</title>
        <authorList>
            <person name="Shang Y."/>
            <person name="Xiao G."/>
            <person name="Zheng P."/>
            <person name="Cen K."/>
            <person name="Zhan S."/>
            <person name="Wang C."/>
        </authorList>
    </citation>
    <scope>NUCLEOTIDE SEQUENCE [LARGE SCALE GENOMIC DNA]</scope>
    <source>
        <strain evidence="2 3">RCEF 1005</strain>
    </source>
</reference>
<keyword evidence="1" id="KW-0732">Signal</keyword>
<comment type="caution">
    <text evidence="2">The sequence shown here is derived from an EMBL/GenBank/DDBJ whole genome shotgun (WGS) entry which is preliminary data.</text>
</comment>
<accession>A0A168FQ08</accession>
<evidence type="ECO:0000313" key="2">
    <source>
        <dbReference type="EMBL" id="OAA75475.1"/>
    </source>
</evidence>